<evidence type="ECO:0000256" key="1">
    <source>
        <dbReference type="SAM" id="Phobius"/>
    </source>
</evidence>
<dbReference type="EMBL" id="KV454295">
    <property type="protein sequence ID" value="ODQ72524.1"/>
    <property type="molecule type" value="Genomic_DNA"/>
</dbReference>
<dbReference type="Proteomes" id="UP000094385">
    <property type="component" value="Unassembled WGS sequence"/>
</dbReference>
<sequence length="68" mass="8123">WPTSLRRAPACCAFCYCHLFIVRSVPFIHDWTSSPWSLNFSYPFLYIYIYSFIFLFFCFFAVVPAAHH</sequence>
<accession>A0A1E3Q4V9</accession>
<evidence type="ECO:0000313" key="3">
    <source>
        <dbReference type="Proteomes" id="UP000094385"/>
    </source>
</evidence>
<organism evidence="2 3">
    <name type="scientific">Lipomyces starkeyi NRRL Y-11557</name>
    <dbReference type="NCBI Taxonomy" id="675824"/>
    <lineage>
        <taxon>Eukaryota</taxon>
        <taxon>Fungi</taxon>
        <taxon>Dikarya</taxon>
        <taxon>Ascomycota</taxon>
        <taxon>Saccharomycotina</taxon>
        <taxon>Lipomycetes</taxon>
        <taxon>Lipomycetales</taxon>
        <taxon>Lipomycetaceae</taxon>
        <taxon>Lipomyces</taxon>
    </lineage>
</organism>
<dbReference type="AlphaFoldDB" id="A0A1E3Q4V9"/>
<keyword evidence="1" id="KW-0472">Membrane</keyword>
<keyword evidence="1" id="KW-1133">Transmembrane helix</keyword>
<reference evidence="2 3" key="1">
    <citation type="journal article" date="2016" name="Proc. Natl. Acad. Sci. U.S.A.">
        <title>Comparative genomics of biotechnologically important yeasts.</title>
        <authorList>
            <person name="Riley R."/>
            <person name="Haridas S."/>
            <person name="Wolfe K.H."/>
            <person name="Lopes M.R."/>
            <person name="Hittinger C.T."/>
            <person name="Goeker M."/>
            <person name="Salamov A.A."/>
            <person name="Wisecaver J.H."/>
            <person name="Long T.M."/>
            <person name="Calvey C.H."/>
            <person name="Aerts A.L."/>
            <person name="Barry K.W."/>
            <person name="Choi C."/>
            <person name="Clum A."/>
            <person name="Coughlan A.Y."/>
            <person name="Deshpande S."/>
            <person name="Douglass A.P."/>
            <person name="Hanson S.J."/>
            <person name="Klenk H.-P."/>
            <person name="LaButti K.M."/>
            <person name="Lapidus A."/>
            <person name="Lindquist E.A."/>
            <person name="Lipzen A.M."/>
            <person name="Meier-Kolthoff J.P."/>
            <person name="Ohm R.A."/>
            <person name="Otillar R.P."/>
            <person name="Pangilinan J.L."/>
            <person name="Peng Y."/>
            <person name="Rokas A."/>
            <person name="Rosa C.A."/>
            <person name="Scheuner C."/>
            <person name="Sibirny A.A."/>
            <person name="Slot J.C."/>
            <person name="Stielow J.B."/>
            <person name="Sun H."/>
            <person name="Kurtzman C.P."/>
            <person name="Blackwell M."/>
            <person name="Grigoriev I.V."/>
            <person name="Jeffries T.W."/>
        </authorList>
    </citation>
    <scope>NUCLEOTIDE SEQUENCE [LARGE SCALE GENOMIC DNA]</scope>
    <source>
        <strain evidence="2 3">NRRL Y-11557</strain>
    </source>
</reference>
<feature type="transmembrane region" description="Helical" evidence="1">
    <location>
        <begin position="40"/>
        <end position="63"/>
    </location>
</feature>
<keyword evidence="1" id="KW-0812">Transmembrane</keyword>
<feature type="non-terminal residue" evidence="2">
    <location>
        <position position="1"/>
    </location>
</feature>
<keyword evidence="3" id="KW-1185">Reference proteome</keyword>
<proteinExistence type="predicted"/>
<name>A0A1E3Q4V9_LIPST</name>
<evidence type="ECO:0000313" key="2">
    <source>
        <dbReference type="EMBL" id="ODQ72524.1"/>
    </source>
</evidence>
<gene>
    <name evidence="2" type="ORF">LIPSTDRAFT_95633</name>
</gene>
<protein>
    <submittedName>
        <fullName evidence="2">Uncharacterized protein</fullName>
    </submittedName>
</protein>